<evidence type="ECO:0000313" key="1">
    <source>
        <dbReference type="EMBL" id="KAA9010039.1"/>
    </source>
</evidence>
<name>A0A5J5GNZ1_9RHOB</name>
<dbReference type="SUPFAM" id="SSF47413">
    <property type="entry name" value="lambda repressor-like DNA-binding domains"/>
    <property type="match status" value="1"/>
</dbReference>
<dbReference type="GO" id="GO:0003677">
    <property type="term" value="F:DNA binding"/>
    <property type="evidence" value="ECO:0007669"/>
    <property type="project" value="InterPro"/>
</dbReference>
<dbReference type="CDD" id="cd00093">
    <property type="entry name" value="HTH_XRE"/>
    <property type="match status" value="1"/>
</dbReference>
<dbReference type="Gene3D" id="1.10.260.40">
    <property type="entry name" value="lambda repressor-like DNA-binding domains"/>
    <property type="match status" value="1"/>
</dbReference>
<dbReference type="InterPro" id="IPR001387">
    <property type="entry name" value="Cro/C1-type_HTH"/>
</dbReference>
<dbReference type="AlphaFoldDB" id="A0A5J5GNZ1"/>
<dbReference type="Proteomes" id="UP000326554">
    <property type="component" value="Unassembled WGS sequence"/>
</dbReference>
<dbReference type="InterPro" id="IPR010982">
    <property type="entry name" value="Lambda_DNA-bd_dom_sf"/>
</dbReference>
<sequence>MTDTTSPTALLIADAIEASGKTQREIATEMGFERANVISMMKSGDMRIPLERIPAFAAATGVDSESLLKSAMLEYMPETWNVVAKSKRAAGPAALVPEAQINIRGPAPVIERFKHLCAEDRRTYPEMLELLLIAAGQMSNRA</sequence>
<organism evidence="1 2">
    <name type="scientific">Histidinibacterium aquaticum</name>
    <dbReference type="NCBI Taxonomy" id="2613962"/>
    <lineage>
        <taxon>Bacteria</taxon>
        <taxon>Pseudomonadati</taxon>
        <taxon>Pseudomonadota</taxon>
        <taxon>Alphaproteobacteria</taxon>
        <taxon>Rhodobacterales</taxon>
        <taxon>Paracoccaceae</taxon>
        <taxon>Histidinibacterium</taxon>
    </lineage>
</organism>
<dbReference type="RefSeq" id="WP_150443524.1">
    <property type="nucleotide sequence ID" value="NZ_VYQE01000001.1"/>
</dbReference>
<comment type="caution">
    <text evidence="1">The sequence shown here is derived from an EMBL/GenBank/DDBJ whole genome shotgun (WGS) entry which is preliminary data.</text>
</comment>
<evidence type="ECO:0000313" key="2">
    <source>
        <dbReference type="Proteomes" id="UP000326554"/>
    </source>
</evidence>
<accession>A0A5J5GNZ1</accession>
<gene>
    <name evidence="1" type="ORF">F3S47_01930</name>
</gene>
<keyword evidence="2" id="KW-1185">Reference proteome</keyword>
<proteinExistence type="predicted"/>
<reference evidence="1 2" key="1">
    <citation type="submission" date="2019-09" db="EMBL/GenBank/DDBJ databases">
        <authorList>
            <person name="Park J.-S."/>
            <person name="Choi H.-J."/>
        </authorList>
    </citation>
    <scope>NUCLEOTIDE SEQUENCE [LARGE SCALE GENOMIC DNA]</scope>
    <source>
        <strain evidence="1 2">176SS1-4</strain>
    </source>
</reference>
<dbReference type="EMBL" id="VYQE01000001">
    <property type="protein sequence ID" value="KAA9010039.1"/>
    <property type="molecule type" value="Genomic_DNA"/>
</dbReference>
<protein>
    <submittedName>
        <fullName evidence="1">Helix-turn-helix transcriptional regulator</fullName>
    </submittedName>
</protein>